<keyword evidence="6 13" id="KW-0028">Amino-acid biosynthesis</keyword>
<evidence type="ECO:0000256" key="5">
    <source>
        <dbReference type="ARBA" id="ARBA00013213"/>
    </source>
</evidence>
<evidence type="ECO:0000256" key="7">
    <source>
        <dbReference type="ARBA" id="ARBA00022697"/>
    </source>
</evidence>
<evidence type="ECO:0000256" key="9">
    <source>
        <dbReference type="ARBA" id="ARBA00023002"/>
    </source>
</evidence>
<feature type="active site" description="Proton donor" evidence="14">
    <location>
        <position position="250"/>
    </location>
</feature>
<evidence type="ECO:0000313" key="19">
    <source>
        <dbReference type="EMBL" id="GHA77663.1"/>
    </source>
</evidence>
<dbReference type="RefSeq" id="WP_189454601.1">
    <property type="nucleotide sequence ID" value="NZ_BMYD01000001.1"/>
</dbReference>
<comment type="caution">
    <text evidence="19">The sequence shown here is derived from an EMBL/GenBank/DDBJ whole genome shotgun (WGS) entry which is preliminary data.</text>
</comment>
<evidence type="ECO:0000256" key="16">
    <source>
        <dbReference type="RuleBase" id="RU004171"/>
    </source>
</evidence>
<dbReference type="PROSITE" id="PS01042">
    <property type="entry name" value="HOMOSER_DHGENASE"/>
    <property type="match status" value="1"/>
</dbReference>
<comment type="pathway">
    <text evidence="2">Amino-acid biosynthesis; L-threonine biosynthesis; L-threonine from L-aspartate: step 3/5.</text>
</comment>
<evidence type="ECO:0000256" key="2">
    <source>
        <dbReference type="ARBA" id="ARBA00005056"/>
    </source>
</evidence>
<reference evidence="19" key="2">
    <citation type="submission" date="2020-09" db="EMBL/GenBank/DDBJ databases">
        <authorList>
            <person name="Sun Q."/>
            <person name="Kim S."/>
        </authorList>
    </citation>
    <scope>NUCLEOTIDE SEQUENCE</scope>
    <source>
        <strain evidence="19">KCTC 23077</strain>
    </source>
</reference>
<dbReference type="GO" id="GO:0050661">
    <property type="term" value="F:NADP binding"/>
    <property type="evidence" value="ECO:0007669"/>
    <property type="project" value="InterPro"/>
</dbReference>
<dbReference type="InterPro" id="IPR001342">
    <property type="entry name" value="HDH_cat"/>
</dbReference>
<keyword evidence="8 13" id="KW-0521">NADP</keyword>
<name>A0A918SY50_9GAMM</name>
<dbReference type="AlphaFoldDB" id="A0A918SY50"/>
<protein>
    <recommendedName>
        <fullName evidence="5 13">Homoserine dehydrogenase</fullName>
        <shortName evidence="13">HDH</shortName>
        <ecNumber evidence="5 13">1.1.1.3</ecNumber>
    </recommendedName>
</protein>
<feature type="binding site" evidence="15">
    <location>
        <begin position="24"/>
        <end position="29"/>
    </location>
    <ligand>
        <name>NADP(+)</name>
        <dbReference type="ChEBI" id="CHEBI:58349"/>
    </ligand>
</feature>
<gene>
    <name evidence="19" type="ORF">GCM10007067_13950</name>
</gene>
<feature type="binding site" evidence="15">
    <location>
        <position position="147"/>
    </location>
    <ligand>
        <name>NADPH</name>
        <dbReference type="ChEBI" id="CHEBI:57783"/>
    </ligand>
</feature>
<dbReference type="GO" id="GO:0009086">
    <property type="term" value="P:methionine biosynthetic process"/>
    <property type="evidence" value="ECO:0007669"/>
    <property type="project" value="UniProtKB-KW"/>
</dbReference>
<evidence type="ECO:0000256" key="14">
    <source>
        <dbReference type="PIRSR" id="PIRSR036497-1"/>
    </source>
</evidence>
<comment type="cofactor">
    <cofactor evidence="1">
        <name>a metal cation</name>
        <dbReference type="ChEBI" id="CHEBI:25213"/>
    </cofactor>
</comment>
<evidence type="ECO:0000256" key="8">
    <source>
        <dbReference type="ARBA" id="ARBA00022857"/>
    </source>
</evidence>
<dbReference type="InterPro" id="IPR036291">
    <property type="entry name" value="NAD(P)-bd_dom_sf"/>
</dbReference>
<evidence type="ECO:0000256" key="15">
    <source>
        <dbReference type="PIRSR" id="PIRSR036497-2"/>
    </source>
</evidence>
<dbReference type="GO" id="GO:0009089">
    <property type="term" value="P:lysine biosynthetic process via diaminopimelate"/>
    <property type="evidence" value="ECO:0007669"/>
    <property type="project" value="UniProtKB-ARBA"/>
</dbReference>
<evidence type="ECO:0000256" key="4">
    <source>
        <dbReference type="ARBA" id="ARBA00006753"/>
    </source>
</evidence>
<comment type="similarity">
    <text evidence="4 13 16">Belongs to the homoserine dehydrogenase family.</text>
</comment>
<evidence type="ECO:0000256" key="10">
    <source>
        <dbReference type="ARBA" id="ARBA00023167"/>
    </source>
</evidence>
<dbReference type="GO" id="GO:0009088">
    <property type="term" value="P:threonine biosynthetic process"/>
    <property type="evidence" value="ECO:0007669"/>
    <property type="project" value="UniProtKB-KW"/>
</dbReference>
<comment type="catalytic activity">
    <reaction evidence="11">
        <text>L-homoserine + NADP(+) = L-aspartate 4-semialdehyde + NADPH + H(+)</text>
        <dbReference type="Rhea" id="RHEA:15761"/>
        <dbReference type="ChEBI" id="CHEBI:15378"/>
        <dbReference type="ChEBI" id="CHEBI:57476"/>
        <dbReference type="ChEBI" id="CHEBI:57783"/>
        <dbReference type="ChEBI" id="CHEBI:58349"/>
        <dbReference type="ChEBI" id="CHEBI:537519"/>
        <dbReference type="EC" id="1.1.1.3"/>
    </reaction>
    <physiologicalReaction direction="right-to-left" evidence="11">
        <dbReference type="Rhea" id="RHEA:15763"/>
    </physiologicalReaction>
</comment>
<dbReference type="InterPro" id="IPR022697">
    <property type="entry name" value="HDH_short"/>
</dbReference>
<evidence type="ECO:0000256" key="13">
    <source>
        <dbReference type="PIRNR" id="PIRNR036497"/>
    </source>
</evidence>
<dbReference type="Proteomes" id="UP000646426">
    <property type="component" value="Unassembled WGS sequence"/>
</dbReference>
<reference evidence="19" key="1">
    <citation type="journal article" date="2014" name="Int. J. Syst. Evol. Microbiol.">
        <title>Complete genome sequence of Corynebacterium casei LMG S-19264T (=DSM 44701T), isolated from a smear-ripened cheese.</title>
        <authorList>
            <consortium name="US DOE Joint Genome Institute (JGI-PGF)"/>
            <person name="Walter F."/>
            <person name="Albersmeier A."/>
            <person name="Kalinowski J."/>
            <person name="Ruckert C."/>
        </authorList>
    </citation>
    <scope>NUCLEOTIDE SEQUENCE</scope>
    <source>
        <strain evidence="19">KCTC 23077</strain>
    </source>
</reference>
<feature type="binding site" evidence="15">
    <location>
        <position position="235"/>
    </location>
    <ligand>
        <name>L-homoserine</name>
        <dbReference type="ChEBI" id="CHEBI:57476"/>
    </ligand>
</feature>
<dbReference type="InterPro" id="IPR011147">
    <property type="entry name" value="Bifunc_Aspkin/hSer_DH"/>
</dbReference>
<evidence type="ECO:0000259" key="17">
    <source>
        <dbReference type="Pfam" id="PF00742"/>
    </source>
</evidence>
<dbReference type="Gene3D" id="3.30.360.10">
    <property type="entry name" value="Dihydrodipicolinate Reductase, domain 2"/>
    <property type="match status" value="1"/>
</dbReference>
<dbReference type="Pfam" id="PF00742">
    <property type="entry name" value="Homoserine_dh"/>
    <property type="match status" value="1"/>
</dbReference>
<evidence type="ECO:0000256" key="3">
    <source>
        <dbReference type="ARBA" id="ARBA00005062"/>
    </source>
</evidence>
<evidence type="ECO:0000256" key="6">
    <source>
        <dbReference type="ARBA" id="ARBA00022605"/>
    </source>
</evidence>
<evidence type="ECO:0000256" key="12">
    <source>
        <dbReference type="ARBA" id="ARBA00049031"/>
    </source>
</evidence>
<keyword evidence="7 13" id="KW-0791">Threonine biosynthesis</keyword>
<dbReference type="EC" id="1.1.1.3" evidence="5 13"/>
<dbReference type="Gene3D" id="3.40.50.720">
    <property type="entry name" value="NAD(P)-binding Rossmann-like Domain"/>
    <property type="match status" value="1"/>
</dbReference>
<dbReference type="SUPFAM" id="SSF51735">
    <property type="entry name" value="NAD(P)-binding Rossmann-fold domains"/>
    <property type="match status" value="1"/>
</dbReference>
<comment type="pathway">
    <text evidence="3">Amino-acid biosynthesis; L-methionine biosynthesis via de novo pathway; L-homoserine from L-aspartate: step 3/3.</text>
</comment>
<evidence type="ECO:0000256" key="1">
    <source>
        <dbReference type="ARBA" id="ARBA00001920"/>
    </source>
</evidence>
<feature type="binding site" evidence="15">
    <location>
        <position position="123"/>
    </location>
    <ligand>
        <name>NADPH</name>
        <dbReference type="ChEBI" id="CHEBI:57783"/>
    </ligand>
</feature>
<dbReference type="Pfam" id="PF03447">
    <property type="entry name" value="NAD_binding_3"/>
    <property type="match status" value="1"/>
</dbReference>
<comment type="catalytic activity">
    <reaction evidence="12">
        <text>L-homoserine + NAD(+) = L-aspartate 4-semialdehyde + NADH + H(+)</text>
        <dbReference type="Rhea" id="RHEA:15757"/>
        <dbReference type="ChEBI" id="CHEBI:15378"/>
        <dbReference type="ChEBI" id="CHEBI:57476"/>
        <dbReference type="ChEBI" id="CHEBI:57540"/>
        <dbReference type="ChEBI" id="CHEBI:57945"/>
        <dbReference type="ChEBI" id="CHEBI:537519"/>
        <dbReference type="EC" id="1.1.1.3"/>
    </reaction>
    <physiologicalReaction direction="right-to-left" evidence="12">
        <dbReference type="Rhea" id="RHEA:15759"/>
    </physiologicalReaction>
</comment>
<organism evidence="19 20">
    <name type="scientific">Cognatilysobacter bugurensis</name>
    <dbReference type="NCBI Taxonomy" id="543356"/>
    <lineage>
        <taxon>Bacteria</taxon>
        <taxon>Pseudomonadati</taxon>
        <taxon>Pseudomonadota</taxon>
        <taxon>Gammaproteobacteria</taxon>
        <taxon>Lysobacterales</taxon>
        <taxon>Lysobacteraceae</taxon>
        <taxon>Cognatilysobacter</taxon>
    </lineage>
</organism>
<dbReference type="SUPFAM" id="SSF55347">
    <property type="entry name" value="Glyceraldehyde-3-phosphate dehydrogenase-like, C-terminal domain"/>
    <property type="match status" value="1"/>
</dbReference>
<dbReference type="GO" id="GO:0004412">
    <property type="term" value="F:homoserine dehydrogenase activity"/>
    <property type="evidence" value="ECO:0007669"/>
    <property type="project" value="UniProtKB-EC"/>
</dbReference>
<sequence>MSAHPATVRATPSAAPTAHIALLGTGTVGRAVLARLGGWQRTGAAHGLSLQHVANSRVAIEDPYGLDAARVAGWIGPALPDAGGDSPARLVPMLRVPEVRASDLEQVSAALRGRNARIVIDATASEEVADRHARWLAQGVHVVTACKLGQGGPLARWQAIRTAWARSGARYGDSATVGAGLPLLRTLRGLQAGGDCIHAVAGVLSGSLGWLFSEYDGLRPFSRFVREAREAGYTEPDPRDDLSGEDVRRKLLILARSLGIALDAGDVQVESLVPDTLARVAPHEVDGSLEALDAPMRTRFAAAYRNGAKLRFVGRLDLSGPRVRATVGLESLPADDALAAGGGADNRVAITCDRYAERPLVIQGAGAGAGVTAAALLDDALRIARGGVGLTTVQ</sequence>
<proteinExistence type="inferred from homology"/>
<evidence type="ECO:0000313" key="20">
    <source>
        <dbReference type="Proteomes" id="UP000646426"/>
    </source>
</evidence>
<feature type="domain" description="Aspartate/homoserine dehydrogenase NAD-binding" evidence="18">
    <location>
        <begin position="24"/>
        <end position="170"/>
    </location>
</feature>
<dbReference type="FunFam" id="3.30.360.10:FF:000006">
    <property type="entry name" value="Bifunctional aspartokinase/homoserine dehydrogenase"/>
    <property type="match status" value="1"/>
</dbReference>
<dbReference type="EMBL" id="BMYD01000001">
    <property type="protein sequence ID" value="GHA77663.1"/>
    <property type="molecule type" value="Genomic_DNA"/>
</dbReference>
<dbReference type="InterPro" id="IPR019811">
    <property type="entry name" value="HDH_CS"/>
</dbReference>
<keyword evidence="20" id="KW-1185">Reference proteome</keyword>
<dbReference type="GO" id="GO:0009090">
    <property type="term" value="P:homoserine biosynthetic process"/>
    <property type="evidence" value="ECO:0007669"/>
    <property type="project" value="UniProtKB-ARBA"/>
</dbReference>
<feature type="domain" description="Homoserine dehydrogenase catalytic" evidence="17">
    <location>
        <begin position="182"/>
        <end position="380"/>
    </location>
</feature>
<dbReference type="PANTHER" id="PTHR43070:SF5">
    <property type="entry name" value="HOMOSERINE DEHYDROGENASE"/>
    <property type="match status" value="1"/>
</dbReference>
<dbReference type="PIRSF" id="PIRSF036497">
    <property type="entry name" value="HDH_short"/>
    <property type="match status" value="1"/>
</dbReference>
<evidence type="ECO:0000256" key="11">
    <source>
        <dbReference type="ARBA" id="ARBA00048841"/>
    </source>
</evidence>
<dbReference type="PANTHER" id="PTHR43070">
    <property type="match status" value="1"/>
</dbReference>
<keyword evidence="9 13" id="KW-0560">Oxidoreductase</keyword>
<evidence type="ECO:0000259" key="18">
    <source>
        <dbReference type="Pfam" id="PF03447"/>
    </source>
</evidence>
<keyword evidence="10 13" id="KW-0486">Methionine biosynthesis</keyword>
<accession>A0A918SY50</accession>
<dbReference type="InterPro" id="IPR005106">
    <property type="entry name" value="Asp/hSer_DH_NAD-bd"/>
</dbReference>